<dbReference type="AlphaFoldDB" id="A0A6A5G576"/>
<protein>
    <submittedName>
        <fullName evidence="1">Uncharacterized protein</fullName>
    </submittedName>
</protein>
<dbReference type="KEGG" id="crq:GCK72_016656"/>
<dbReference type="RefSeq" id="XP_053580524.1">
    <property type="nucleotide sequence ID" value="XM_053731611.1"/>
</dbReference>
<comment type="caution">
    <text evidence="1">The sequence shown here is derived from an EMBL/GenBank/DDBJ whole genome shotgun (WGS) entry which is preliminary data.</text>
</comment>
<dbReference type="GeneID" id="78776371"/>
<dbReference type="EMBL" id="WUAV01000005">
    <property type="protein sequence ID" value="KAF1750110.1"/>
    <property type="molecule type" value="Genomic_DNA"/>
</dbReference>
<reference evidence="1 2" key="1">
    <citation type="submission" date="2019-12" db="EMBL/GenBank/DDBJ databases">
        <title>Chromosome-level assembly of the Caenorhabditis remanei genome.</title>
        <authorList>
            <person name="Teterina A.A."/>
            <person name="Willis J.H."/>
            <person name="Phillips P.C."/>
        </authorList>
    </citation>
    <scope>NUCLEOTIDE SEQUENCE [LARGE SCALE GENOMIC DNA]</scope>
    <source>
        <strain evidence="1 2">PX506</strain>
        <tissue evidence="1">Whole organism</tissue>
    </source>
</reference>
<dbReference type="CTD" id="78776371"/>
<sequence>MIDKSRFTCGAVRNDFGKRRETKPAGKTELACFGHDRRFRPLGHAGTFEKGCHVNEERPAGSTAEGGGDMLVIVIILQGKFMTRNELPYRREEPLLHDKFAAPVGYRPSPQIPYRTTSITQYRETSA</sequence>
<evidence type="ECO:0000313" key="2">
    <source>
        <dbReference type="Proteomes" id="UP000483820"/>
    </source>
</evidence>
<dbReference type="Proteomes" id="UP000483820">
    <property type="component" value="Chromosome V"/>
</dbReference>
<gene>
    <name evidence="1" type="ORF">GCK72_016656</name>
</gene>
<proteinExistence type="predicted"/>
<name>A0A6A5G576_CAERE</name>
<organism evidence="1 2">
    <name type="scientific">Caenorhabditis remanei</name>
    <name type="common">Caenorhabditis vulgaris</name>
    <dbReference type="NCBI Taxonomy" id="31234"/>
    <lineage>
        <taxon>Eukaryota</taxon>
        <taxon>Metazoa</taxon>
        <taxon>Ecdysozoa</taxon>
        <taxon>Nematoda</taxon>
        <taxon>Chromadorea</taxon>
        <taxon>Rhabditida</taxon>
        <taxon>Rhabditina</taxon>
        <taxon>Rhabditomorpha</taxon>
        <taxon>Rhabditoidea</taxon>
        <taxon>Rhabditidae</taxon>
        <taxon>Peloderinae</taxon>
        <taxon>Caenorhabditis</taxon>
    </lineage>
</organism>
<evidence type="ECO:0000313" key="1">
    <source>
        <dbReference type="EMBL" id="KAF1750110.1"/>
    </source>
</evidence>
<accession>A0A6A5G576</accession>